<evidence type="ECO:0000256" key="1">
    <source>
        <dbReference type="SAM" id="Phobius"/>
    </source>
</evidence>
<keyword evidence="2" id="KW-0732">Signal</keyword>
<feature type="chain" id="PRO_5046575664" description="CopC domain-containing protein" evidence="2">
    <location>
        <begin position="24"/>
        <end position="175"/>
    </location>
</feature>
<name>A0ABN2QY73_9MICO</name>
<dbReference type="EMBL" id="BAAAMK010000007">
    <property type="protein sequence ID" value="GAA1960328.1"/>
    <property type="molecule type" value="Genomic_DNA"/>
</dbReference>
<feature type="transmembrane region" description="Helical" evidence="1">
    <location>
        <begin position="147"/>
        <end position="168"/>
    </location>
</feature>
<keyword evidence="1" id="KW-1133">Transmembrane helix</keyword>
<reference evidence="3 4" key="1">
    <citation type="journal article" date="2019" name="Int. J. Syst. Evol. Microbiol.">
        <title>The Global Catalogue of Microorganisms (GCM) 10K type strain sequencing project: providing services to taxonomists for standard genome sequencing and annotation.</title>
        <authorList>
            <consortium name="The Broad Institute Genomics Platform"/>
            <consortium name="The Broad Institute Genome Sequencing Center for Infectious Disease"/>
            <person name="Wu L."/>
            <person name="Ma J."/>
        </authorList>
    </citation>
    <scope>NUCLEOTIDE SEQUENCE [LARGE SCALE GENOMIC DNA]</scope>
    <source>
        <strain evidence="3 4">JCM 13584</strain>
    </source>
</reference>
<gene>
    <name evidence="3" type="ORF">GCM10009717_28820</name>
</gene>
<proteinExistence type="predicted"/>
<evidence type="ECO:0000256" key="2">
    <source>
        <dbReference type="SAM" id="SignalP"/>
    </source>
</evidence>
<organism evidence="3 4">
    <name type="scientific">Agromyces allii</name>
    <dbReference type="NCBI Taxonomy" id="393607"/>
    <lineage>
        <taxon>Bacteria</taxon>
        <taxon>Bacillati</taxon>
        <taxon>Actinomycetota</taxon>
        <taxon>Actinomycetes</taxon>
        <taxon>Micrococcales</taxon>
        <taxon>Microbacteriaceae</taxon>
        <taxon>Agromyces</taxon>
    </lineage>
</organism>
<keyword evidence="4" id="KW-1185">Reference proteome</keyword>
<evidence type="ECO:0008006" key="5">
    <source>
        <dbReference type="Google" id="ProtNLM"/>
    </source>
</evidence>
<keyword evidence="1" id="KW-0812">Transmembrane</keyword>
<feature type="signal peptide" evidence="2">
    <location>
        <begin position="1"/>
        <end position="23"/>
    </location>
</feature>
<evidence type="ECO:0000313" key="4">
    <source>
        <dbReference type="Proteomes" id="UP001499954"/>
    </source>
</evidence>
<dbReference type="Proteomes" id="UP001499954">
    <property type="component" value="Unassembled WGS sequence"/>
</dbReference>
<comment type="caution">
    <text evidence="3">The sequence shown here is derived from an EMBL/GenBank/DDBJ whole genome shotgun (WGS) entry which is preliminary data.</text>
</comment>
<evidence type="ECO:0000313" key="3">
    <source>
        <dbReference type="EMBL" id="GAA1960328.1"/>
    </source>
</evidence>
<protein>
    <recommendedName>
        <fullName evidence="5">CopC domain-containing protein</fullName>
    </recommendedName>
</protein>
<keyword evidence="1" id="KW-0472">Membrane</keyword>
<sequence length="175" mass="17713">MLVAVLVMLFAQLFVLGAGPARAHGGPFEGQIAQDGEGGVYVSFAYTEDGHPVEALLVGTVEGRSAAGEVLDPVPLVSASQGSGIWGVPAGTFPEGEWDITVTVTDPVAYETSAPIEIVMAEVVAEDYVAPAAAASDVAPAAEFGSWFAVGLGVAAVAAVLVVGALLFRRSRVSA</sequence>
<accession>A0ABN2QY73</accession>